<organism evidence="1 2">
    <name type="scientific">Paracoccus aminophilus JCM 7686</name>
    <dbReference type="NCBI Taxonomy" id="1367847"/>
    <lineage>
        <taxon>Bacteria</taxon>
        <taxon>Pseudomonadati</taxon>
        <taxon>Pseudomonadota</taxon>
        <taxon>Alphaproteobacteria</taxon>
        <taxon>Rhodobacterales</taxon>
        <taxon>Paracoccaceae</taxon>
        <taxon>Paracoccus</taxon>
    </lineage>
</organism>
<dbReference type="Pfam" id="PF12686">
    <property type="entry name" value="DUF3800"/>
    <property type="match status" value="1"/>
</dbReference>
<dbReference type="HOGENOM" id="CLU_082700_0_0_5"/>
<dbReference type="eggNOG" id="ENOG50306EA">
    <property type="taxonomic scope" value="Bacteria"/>
</dbReference>
<reference evidence="1 2" key="1">
    <citation type="journal article" date="2014" name="BMC Genomics">
        <title>Architecture and functions of a multipartite genome of the methylotrophic bacterium Paracoccus aminophilus JCM 7686, containing primary and secondary chromids.</title>
        <authorList>
            <person name="Dziewit L."/>
            <person name="Czarnecki J."/>
            <person name="Wibberg D."/>
            <person name="Radlinska M."/>
            <person name="Mrozek P."/>
            <person name="Szymczak M."/>
            <person name="Schluter A."/>
            <person name="Puhler A."/>
            <person name="Bartosik D."/>
        </authorList>
    </citation>
    <scope>NUCLEOTIDE SEQUENCE [LARGE SCALE GENOMIC DNA]</scope>
    <source>
        <strain evidence="1">JCM 7686</strain>
    </source>
</reference>
<name>S5XL24_PARAH</name>
<dbReference type="Proteomes" id="UP000015480">
    <property type="component" value="Chromosome"/>
</dbReference>
<accession>S5XL24</accession>
<dbReference type="OrthoDB" id="9792394at2"/>
<protein>
    <recommendedName>
        <fullName evidence="3">DUF3800 domain-containing protein</fullName>
    </recommendedName>
</protein>
<dbReference type="RefSeq" id="WP_020949553.1">
    <property type="nucleotide sequence ID" value="NC_022041.1"/>
</dbReference>
<dbReference type="InterPro" id="IPR024524">
    <property type="entry name" value="DUF3800"/>
</dbReference>
<proteinExistence type="predicted"/>
<dbReference type="KEGG" id="pami:JCM7686_0805"/>
<evidence type="ECO:0000313" key="1">
    <source>
        <dbReference type="EMBL" id="AGT07914.1"/>
    </source>
</evidence>
<gene>
    <name evidence="1" type="ORF">JCM7686_0805</name>
</gene>
<evidence type="ECO:0008006" key="3">
    <source>
        <dbReference type="Google" id="ProtNLM"/>
    </source>
</evidence>
<evidence type="ECO:0000313" key="2">
    <source>
        <dbReference type="Proteomes" id="UP000015480"/>
    </source>
</evidence>
<dbReference type="EMBL" id="CP006650">
    <property type="protein sequence ID" value="AGT07914.1"/>
    <property type="molecule type" value="Genomic_DNA"/>
</dbReference>
<sequence length="280" mass="32196">MRVPEYDYVLFIDEAGDDGLKRVMPIDSQGSSEWLVISGLLVRSEDEGKCRDWLDHIRNNIDATQSGVLHYRKLSLTKRRRAAELLADLPVRSFTVCSNKKNMRGYNNPRAAEAGGKQWFYNWIVRILMERATNFCLQNSMRKLGRPAKMKVLFSARGGHSYGQTKAYWELLRAKGTPYLNRNQIKFEVLNYRLVDYVPHYLHAGLQLADICASAFYQAIDVQSRNWSTDCAINLRPIVASSKGSTADVGLVLQPHWIDKGLSMDQKKIFRHYGYKFYTT</sequence>
<dbReference type="AlphaFoldDB" id="S5XL24"/>
<keyword evidence="2" id="KW-1185">Reference proteome</keyword>
<dbReference type="STRING" id="1367847.JCM7686_0805"/>